<dbReference type="SUPFAM" id="SSF52540">
    <property type="entry name" value="P-loop containing nucleoside triphosphate hydrolases"/>
    <property type="match status" value="1"/>
</dbReference>
<comment type="caution">
    <text evidence="1">The sequence shown here is derived from an EMBL/GenBank/DDBJ whole genome shotgun (WGS) entry which is preliminary data.</text>
</comment>
<name>A0A923RJA7_9BACI</name>
<evidence type="ECO:0000313" key="1">
    <source>
        <dbReference type="EMBL" id="MBC5637283.1"/>
    </source>
</evidence>
<accession>A0A923RJA7</accession>
<gene>
    <name evidence="1" type="ORF">H8S33_10755</name>
</gene>
<dbReference type="InterPro" id="IPR052922">
    <property type="entry name" value="Cytidylate_Kinase-2"/>
</dbReference>
<dbReference type="RefSeq" id="WP_186869996.1">
    <property type="nucleotide sequence ID" value="NZ_JACOOL010000007.1"/>
</dbReference>
<dbReference type="PANTHER" id="PTHR37816:SF3">
    <property type="entry name" value="MODULATES DNA TOPOLOGY"/>
    <property type="match status" value="1"/>
</dbReference>
<reference evidence="1" key="1">
    <citation type="submission" date="2020-08" db="EMBL/GenBank/DDBJ databases">
        <title>Genome public.</title>
        <authorList>
            <person name="Liu C."/>
            <person name="Sun Q."/>
        </authorList>
    </citation>
    <scope>NUCLEOTIDE SEQUENCE</scope>
    <source>
        <strain evidence="1">BX22</strain>
    </source>
</reference>
<dbReference type="InterPro" id="IPR027417">
    <property type="entry name" value="P-loop_NTPase"/>
</dbReference>
<dbReference type="Gene3D" id="3.40.50.300">
    <property type="entry name" value="P-loop containing nucleotide triphosphate hydrolases"/>
    <property type="match status" value="1"/>
</dbReference>
<dbReference type="NCBIfam" id="NF005994">
    <property type="entry name" value="PRK08118.1"/>
    <property type="match status" value="1"/>
</dbReference>
<dbReference type="PANTHER" id="PTHR37816">
    <property type="entry name" value="YALI0E33011P"/>
    <property type="match status" value="1"/>
</dbReference>
<dbReference type="AlphaFoldDB" id="A0A923RJA7"/>
<protein>
    <submittedName>
        <fullName evidence="1">DNA topology modulation protein</fullName>
    </submittedName>
</protein>
<dbReference type="Proteomes" id="UP000637359">
    <property type="component" value="Unassembled WGS sequence"/>
</dbReference>
<organism evidence="1 2">
    <name type="scientific">Ornithinibacillus hominis</name>
    <dbReference type="NCBI Taxonomy" id="2763055"/>
    <lineage>
        <taxon>Bacteria</taxon>
        <taxon>Bacillati</taxon>
        <taxon>Bacillota</taxon>
        <taxon>Bacilli</taxon>
        <taxon>Bacillales</taxon>
        <taxon>Bacillaceae</taxon>
        <taxon>Ornithinibacillus</taxon>
    </lineage>
</organism>
<keyword evidence="2" id="KW-1185">Reference proteome</keyword>
<sequence>MNRIVVIGSGGSGKSTLARRLGQVLDLKVYHLDTLFWRPGWTGTSKEEQREVQQRIVEQEKWIIDGNYGGTLDIRFNRADTIIFLNISRYICMLRVLKRRLQYAKTSRPDMAEGCEEKLSIDFLKWVWKYPKDKRPMILDKLNILSGEKQVIILNSTKNVKNFINQVEMEKRNGNKKLSILR</sequence>
<evidence type="ECO:0000313" key="2">
    <source>
        <dbReference type="Proteomes" id="UP000637359"/>
    </source>
</evidence>
<dbReference type="EMBL" id="JACOOL010000007">
    <property type="protein sequence ID" value="MBC5637283.1"/>
    <property type="molecule type" value="Genomic_DNA"/>
</dbReference>
<proteinExistence type="predicted"/>